<feature type="region of interest" description="Disordered" evidence="2">
    <location>
        <begin position="166"/>
        <end position="186"/>
    </location>
</feature>
<dbReference type="Pfam" id="PF00505">
    <property type="entry name" value="HMG_box"/>
    <property type="match status" value="1"/>
</dbReference>
<feature type="domain" description="HMG box" evidence="3">
    <location>
        <begin position="84"/>
        <end position="163"/>
    </location>
</feature>
<keyword evidence="1" id="KW-0238">DNA-binding</keyword>
<dbReference type="GO" id="GO:0003677">
    <property type="term" value="F:DNA binding"/>
    <property type="evidence" value="ECO:0007669"/>
    <property type="project" value="UniProtKB-KW"/>
</dbReference>
<reference evidence="4" key="1">
    <citation type="journal article" date="2020" name="Nature">
        <title>Giant virus diversity and host interactions through global metagenomics.</title>
        <authorList>
            <person name="Schulz F."/>
            <person name="Roux S."/>
            <person name="Paez-Espino D."/>
            <person name="Jungbluth S."/>
            <person name="Walsh D.A."/>
            <person name="Denef V.J."/>
            <person name="McMahon K.D."/>
            <person name="Konstantinidis K.T."/>
            <person name="Eloe-Fadrosh E.A."/>
            <person name="Kyrpides N.C."/>
            <person name="Woyke T."/>
        </authorList>
    </citation>
    <scope>NUCLEOTIDE SEQUENCE</scope>
    <source>
        <strain evidence="4">GVMAG-M-3300025860-25</strain>
    </source>
</reference>
<dbReference type="AlphaFoldDB" id="A0A6C0J8W1"/>
<feature type="compositionally biased region" description="Acidic residues" evidence="2">
    <location>
        <begin position="174"/>
        <end position="186"/>
    </location>
</feature>
<dbReference type="InterPro" id="IPR009071">
    <property type="entry name" value="HMG_box_dom"/>
</dbReference>
<dbReference type="SMART" id="SM00398">
    <property type="entry name" value="HMG"/>
    <property type="match status" value="1"/>
</dbReference>
<evidence type="ECO:0000256" key="1">
    <source>
        <dbReference type="ARBA" id="ARBA00023125"/>
    </source>
</evidence>
<dbReference type="Gene3D" id="1.10.30.10">
    <property type="entry name" value="High mobility group box domain"/>
    <property type="match status" value="1"/>
</dbReference>
<evidence type="ECO:0000256" key="2">
    <source>
        <dbReference type="SAM" id="MobiDB-lite"/>
    </source>
</evidence>
<evidence type="ECO:0000313" key="4">
    <source>
        <dbReference type="EMBL" id="QHU01310.1"/>
    </source>
</evidence>
<proteinExistence type="predicted"/>
<dbReference type="EMBL" id="MN740337">
    <property type="protein sequence ID" value="QHU01310.1"/>
    <property type="molecule type" value="Genomic_DNA"/>
</dbReference>
<sequence length="266" mass="30442">MSTTFTPQQIKFLKDWFIGQTSQYVSNVMDDEFEADEDNFKSLCDKTFNVSGFKVGEVVGKDTTKTTKTTETAKKKVKKDPNLPTRPKSSYMIWLWSEDGVEKVKTDYPSTKSTEDPEVLKHTIAVKIASEKWKLMDDDAKSKWVLMAEQEKIEYTKKLEQYNATKTSEKQLDEEQLDEEQLDEDQLDEDQLDVPDGFVKKTGFYINGYHKDSNKGKGFKTFEEASAAILTLQDVGGIVFNGSIYTIRKLGTHKISNKGEILFFIK</sequence>
<dbReference type="SUPFAM" id="SSF47095">
    <property type="entry name" value="HMG-box"/>
    <property type="match status" value="1"/>
</dbReference>
<evidence type="ECO:0000259" key="3">
    <source>
        <dbReference type="PROSITE" id="PS50118"/>
    </source>
</evidence>
<name>A0A6C0J8W1_9ZZZZ</name>
<dbReference type="PANTHER" id="PTHR48112">
    <property type="entry name" value="HIGH MOBILITY GROUP PROTEIN DSP1"/>
    <property type="match status" value="1"/>
</dbReference>
<accession>A0A6C0J8W1</accession>
<dbReference type="InterPro" id="IPR050342">
    <property type="entry name" value="HMGB"/>
</dbReference>
<protein>
    <recommendedName>
        <fullName evidence="3">HMG box domain-containing protein</fullName>
    </recommendedName>
</protein>
<dbReference type="PROSITE" id="PS50118">
    <property type="entry name" value="HMG_BOX_2"/>
    <property type="match status" value="1"/>
</dbReference>
<dbReference type="InterPro" id="IPR036910">
    <property type="entry name" value="HMG_box_dom_sf"/>
</dbReference>
<organism evidence="4">
    <name type="scientific">viral metagenome</name>
    <dbReference type="NCBI Taxonomy" id="1070528"/>
    <lineage>
        <taxon>unclassified sequences</taxon>
        <taxon>metagenomes</taxon>
        <taxon>organismal metagenomes</taxon>
    </lineage>
</organism>